<organism evidence="2 3">
    <name type="scientific">Penicillium oxalicum (strain 114-2 / CGMCC 5302)</name>
    <name type="common">Penicillium decumbens</name>
    <dbReference type="NCBI Taxonomy" id="933388"/>
    <lineage>
        <taxon>Eukaryota</taxon>
        <taxon>Fungi</taxon>
        <taxon>Dikarya</taxon>
        <taxon>Ascomycota</taxon>
        <taxon>Pezizomycotina</taxon>
        <taxon>Eurotiomycetes</taxon>
        <taxon>Eurotiomycetidae</taxon>
        <taxon>Eurotiales</taxon>
        <taxon>Aspergillaceae</taxon>
        <taxon>Penicillium</taxon>
    </lineage>
</organism>
<evidence type="ECO:0000313" key="3">
    <source>
        <dbReference type="Proteomes" id="UP000019376"/>
    </source>
</evidence>
<keyword evidence="3" id="KW-1185">Reference proteome</keyword>
<sequence>MLGGAERLGFRRSKKVNGAAEFNSQVRQKHVRLDLSAGVPLTAAPESAEMPRQPYGPRTRDWPARDQQTRDLVAGDSLDTSLQVGWREDESGLAECLNCISEWATGTTDITQAGHIIPPHTSNGTKQW</sequence>
<dbReference type="Proteomes" id="UP000019376">
    <property type="component" value="Unassembled WGS sequence"/>
</dbReference>
<feature type="region of interest" description="Disordered" evidence="1">
    <location>
        <begin position="37"/>
        <end position="64"/>
    </location>
</feature>
<protein>
    <submittedName>
        <fullName evidence="2">Uncharacterized protein</fullName>
    </submittedName>
</protein>
<evidence type="ECO:0000313" key="2">
    <source>
        <dbReference type="EMBL" id="EPS27242.1"/>
    </source>
</evidence>
<evidence type="ECO:0000256" key="1">
    <source>
        <dbReference type="SAM" id="MobiDB-lite"/>
    </source>
</evidence>
<proteinExistence type="predicted"/>
<name>S8AZ23_PENO1</name>
<reference evidence="2 3" key="1">
    <citation type="journal article" date="2013" name="PLoS ONE">
        <title>Genomic and secretomic analyses reveal unique features of the lignocellulolytic enzyme system of Penicillium decumbens.</title>
        <authorList>
            <person name="Liu G."/>
            <person name="Zhang L."/>
            <person name="Wei X."/>
            <person name="Zou G."/>
            <person name="Qin Y."/>
            <person name="Ma L."/>
            <person name="Li J."/>
            <person name="Zheng H."/>
            <person name="Wang S."/>
            <person name="Wang C."/>
            <person name="Xun L."/>
            <person name="Zhao G.-P."/>
            <person name="Zhou Z."/>
            <person name="Qu Y."/>
        </authorList>
    </citation>
    <scope>NUCLEOTIDE SEQUENCE [LARGE SCALE GENOMIC DNA]</scope>
    <source>
        <strain evidence="3">114-2 / CGMCC 5302</strain>
    </source>
</reference>
<dbReference type="AlphaFoldDB" id="S8AZ23"/>
<gene>
    <name evidence="2" type="ORF">PDE_02185</name>
</gene>
<dbReference type="EMBL" id="KB644410">
    <property type="protein sequence ID" value="EPS27242.1"/>
    <property type="molecule type" value="Genomic_DNA"/>
</dbReference>
<accession>S8AZ23</accession>
<dbReference type="HOGENOM" id="CLU_1960332_0_0_1"/>